<dbReference type="GO" id="GO:0005634">
    <property type="term" value="C:nucleus"/>
    <property type="evidence" value="ECO:0007669"/>
    <property type="project" value="UniProtKB-SubCell"/>
</dbReference>
<evidence type="ECO:0000256" key="8">
    <source>
        <dbReference type="ARBA" id="ARBA00023242"/>
    </source>
</evidence>
<dbReference type="Pfam" id="PF04969">
    <property type="entry name" value="CS"/>
    <property type="match status" value="1"/>
</dbReference>
<dbReference type="InterPro" id="IPR007699">
    <property type="entry name" value="SGS_dom"/>
</dbReference>
<evidence type="ECO:0000313" key="14">
    <source>
        <dbReference type="EMBL" id="CDG67239.1"/>
    </source>
</evidence>
<dbReference type="PANTHER" id="PTHR13164:SF3">
    <property type="entry name" value="CALCYCLIN-BINDING PROTEIN"/>
    <property type="match status" value="1"/>
</dbReference>
<feature type="domain" description="CS" evidence="13">
    <location>
        <begin position="155"/>
        <end position="249"/>
    </location>
</feature>
<keyword evidence="5" id="KW-0597">Phosphoprotein</keyword>
<evidence type="ECO:0000256" key="10">
    <source>
        <dbReference type="SAM" id="MobiDB-lite"/>
    </source>
</evidence>
<dbReference type="GO" id="GO:0005737">
    <property type="term" value="C:cytoplasm"/>
    <property type="evidence" value="ECO:0007669"/>
    <property type="project" value="UniProtKB-SubCell"/>
</dbReference>
<accession>T2M538</accession>
<comment type="subcellular location">
    <subcellularLocation>
        <location evidence="2">Cytoplasm</location>
    </subcellularLocation>
    <subcellularLocation>
        <location evidence="1">Nucleus</location>
    </subcellularLocation>
</comment>
<sequence length="313" mass="35469">MHDCMQNLLFYFLLLIRVVGCLGLAPISVTQDSRTCNELLGTPKVLQAALCENPFLTASTADIIDALFHRQCFPPKIKIKLQITNMTSDSLIENLSADLQEFELLMQTATRPNVKDFLHNKLSEIKVNIEKLEKAKLASQTQTDEVAVKSTLYTTKISQYGWDESSKFVRLYVTIPQIENLREDQISCEFTSTSVKFIAQNHLNKNHLLQIVGLAYSIVPKESTCKIKSGNVVISMKKDKEGRTWGNVTAVERKEKEAKDSKLNSKDMDSSDPQAGIMNLMKKMYDEGDDDMKRMIKKTWYESQQKQKEGGGL</sequence>
<feature type="chain" id="PRO_5004591887" description="Calcyclin-binding protein" evidence="11">
    <location>
        <begin position="24"/>
        <end position="313"/>
    </location>
</feature>
<dbReference type="InterPro" id="IPR015120">
    <property type="entry name" value="Siah-Interact_N"/>
</dbReference>
<dbReference type="Pfam" id="PF09032">
    <property type="entry name" value="Siah-Interact_N"/>
    <property type="match status" value="1"/>
</dbReference>
<reference evidence="14" key="1">
    <citation type="journal article" date="2013" name="Genome Biol. Evol.">
        <title>Punctuated emergences of genetic and phenotypic innovations in eumetazoan, bilaterian, euteleostome, and hominidae ancestors.</title>
        <authorList>
            <person name="Wenger Y."/>
            <person name="Galliot B."/>
        </authorList>
    </citation>
    <scope>NUCLEOTIDE SEQUENCE</scope>
    <source>
        <tissue evidence="14">Whole animals</tissue>
    </source>
</reference>
<evidence type="ECO:0000256" key="11">
    <source>
        <dbReference type="SAM" id="SignalP"/>
    </source>
</evidence>
<comment type="function">
    <text evidence="9">May be involved in calcium-dependent ubiquitination and subsequent proteasomal degradation of target proteins. Probably serves as a molecular bridge in ubiquitin E3 complexes. Participates in the ubiquitin-mediated degradation of beta-catenin (CTNNB1).</text>
</comment>
<name>T2M538_HYDVU</name>
<dbReference type="Gene3D" id="4.10.860.10">
    <property type="entry name" value="UVR domain"/>
    <property type="match status" value="1"/>
</dbReference>
<dbReference type="AlphaFoldDB" id="T2M538"/>
<feature type="compositionally biased region" description="Basic and acidic residues" evidence="10">
    <location>
        <begin position="253"/>
        <end position="269"/>
    </location>
</feature>
<dbReference type="SUPFAM" id="SSF49764">
    <property type="entry name" value="HSP20-like chaperones"/>
    <property type="match status" value="1"/>
</dbReference>
<protein>
    <recommendedName>
        <fullName evidence="3">Calcyclin-binding protein</fullName>
    </recommendedName>
</protein>
<keyword evidence="8" id="KW-0539">Nucleus</keyword>
<evidence type="ECO:0000256" key="5">
    <source>
        <dbReference type="ARBA" id="ARBA00022553"/>
    </source>
</evidence>
<keyword evidence="11" id="KW-0732">Signal</keyword>
<dbReference type="InterPro" id="IPR037201">
    <property type="entry name" value="CacyBP_N"/>
</dbReference>
<dbReference type="EMBL" id="HAAD01001007">
    <property type="protein sequence ID" value="CDG67239.1"/>
    <property type="molecule type" value="mRNA"/>
</dbReference>
<evidence type="ECO:0000256" key="3">
    <source>
        <dbReference type="ARBA" id="ARBA00015702"/>
    </source>
</evidence>
<feature type="region of interest" description="Disordered" evidence="10">
    <location>
        <begin position="253"/>
        <end position="277"/>
    </location>
</feature>
<keyword evidence="6" id="KW-0833">Ubl conjugation pathway</keyword>
<feature type="domain" description="SGS" evidence="12">
    <location>
        <begin position="233"/>
        <end position="313"/>
    </location>
</feature>
<keyword evidence="4" id="KW-0963">Cytoplasm</keyword>
<gene>
    <name evidence="14" type="primary">CACYBP</name>
</gene>
<dbReference type="Gene3D" id="2.60.40.790">
    <property type="match status" value="1"/>
</dbReference>
<proteinExistence type="evidence at transcript level"/>
<evidence type="ECO:0000256" key="4">
    <source>
        <dbReference type="ARBA" id="ARBA00022490"/>
    </source>
</evidence>
<dbReference type="PROSITE" id="PS51048">
    <property type="entry name" value="SGS"/>
    <property type="match status" value="1"/>
</dbReference>
<evidence type="ECO:0000259" key="12">
    <source>
        <dbReference type="PROSITE" id="PS51048"/>
    </source>
</evidence>
<organism evidence="14">
    <name type="scientific">Hydra vulgaris</name>
    <name type="common">Hydra</name>
    <name type="synonym">Hydra attenuata</name>
    <dbReference type="NCBI Taxonomy" id="6087"/>
    <lineage>
        <taxon>Eukaryota</taxon>
        <taxon>Metazoa</taxon>
        <taxon>Cnidaria</taxon>
        <taxon>Hydrozoa</taxon>
        <taxon>Hydroidolina</taxon>
        <taxon>Anthoathecata</taxon>
        <taxon>Aplanulata</taxon>
        <taxon>Hydridae</taxon>
        <taxon>Hydra</taxon>
    </lineage>
</organism>
<evidence type="ECO:0000256" key="1">
    <source>
        <dbReference type="ARBA" id="ARBA00004123"/>
    </source>
</evidence>
<dbReference type="SUPFAM" id="SSF140106">
    <property type="entry name" value="Calcyclin-binding protein-like"/>
    <property type="match status" value="1"/>
</dbReference>
<evidence type="ECO:0000256" key="6">
    <source>
        <dbReference type="ARBA" id="ARBA00022786"/>
    </source>
</evidence>
<dbReference type="InterPro" id="IPR007052">
    <property type="entry name" value="CS_dom"/>
</dbReference>
<dbReference type="InterPro" id="IPR052289">
    <property type="entry name" value="Calcyclin-binding_UBL-bridge"/>
</dbReference>
<dbReference type="InterPro" id="IPR008978">
    <property type="entry name" value="HSP20-like_chaperone"/>
</dbReference>
<feature type="non-terminal residue" evidence="14">
    <location>
        <position position="1"/>
    </location>
</feature>
<evidence type="ECO:0000256" key="9">
    <source>
        <dbReference type="ARBA" id="ARBA00025145"/>
    </source>
</evidence>
<dbReference type="PROSITE" id="PS51203">
    <property type="entry name" value="CS"/>
    <property type="match status" value="1"/>
</dbReference>
<evidence type="ECO:0000259" key="13">
    <source>
        <dbReference type="PROSITE" id="PS51203"/>
    </source>
</evidence>
<evidence type="ECO:0000256" key="7">
    <source>
        <dbReference type="ARBA" id="ARBA00022990"/>
    </source>
</evidence>
<dbReference type="PANTHER" id="PTHR13164">
    <property type="entry name" value="CALICYLIN BINDING PROTEIN"/>
    <property type="match status" value="1"/>
</dbReference>
<dbReference type="OrthoDB" id="164025at2759"/>
<evidence type="ECO:0000256" key="2">
    <source>
        <dbReference type="ARBA" id="ARBA00004496"/>
    </source>
</evidence>
<feature type="signal peptide" evidence="11">
    <location>
        <begin position="1"/>
        <end position="23"/>
    </location>
</feature>
<keyword evidence="7" id="KW-0007">Acetylation</keyword>